<feature type="transmembrane region" description="Helical" evidence="7">
    <location>
        <begin position="41"/>
        <end position="63"/>
    </location>
</feature>
<evidence type="ECO:0000313" key="9">
    <source>
        <dbReference type="Proteomes" id="UP001237642"/>
    </source>
</evidence>
<evidence type="ECO:0000313" key="8">
    <source>
        <dbReference type="EMBL" id="KAK1397223.1"/>
    </source>
</evidence>
<name>A0AAD8J4S7_9APIA</name>
<reference evidence="8" key="1">
    <citation type="submission" date="2023-02" db="EMBL/GenBank/DDBJ databases">
        <title>Genome of toxic invasive species Heracleum sosnowskyi carries increased number of genes despite the absence of recent whole-genome duplications.</title>
        <authorList>
            <person name="Schelkunov M."/>
            <person name="Shtratnikova V."/>
            <person name="Makarenko M."/>
            <person name="Klepikova A."/>
            <person name="Omelchenko D."/>
            <person name="Novikova G."/>
            <person name="Obukhova E."/>
            <person name="Bogdanov V."/>
            <person name="Penin A."/>
            <person name="Logacheva M."/>
        </authorList>
    </citation>
    <scope>NUCLEOTIDE SEQUENCE</scope>
    <source>
        <strain evidence="8">Hsosn_3</strain>
        <tissue evidence="8">Leaf</tissue>
    </source>
</reference>
<reference evidence="8" key="2">
    <citation type="submission" date="2023-05" db="EMBL/GenBank/DDBJ databases">
        <authorList>
            <person name="Schelkunov M.I."/>
        </authorList>
    </citation>
    <scope>NUCLEOTIDE SEQUENCE</scope>
    <source>
        <strain evidence="8">Hsosn_3</strain>
        <tissue evidence="8">Leaf</tissue>
    </source>
</reference>
<dbReference type="PANTHER" id="PTHR20955:SF1">
    <property type="entry name" value="PROTEIN JAGUNAL HOMOLOG 1"/>
    <property type="match status" value="1"/>
</dbReference>
<evidence type="ECO:0000256" key="7">
    <source>
        <dbReference type="SAM" id="Phobius"/>
    </source>
</evidence>
<dbReference type="Pfam" id="PF07086">
    <property type="entry name" value="Jagunal"/>
    <property type="match status" value="1"/>
</dbReference>
<keyword evidence="4" id="KW-0256">Endoplasmic reticulum</keyword>
<dbReference type="AlphaFoldDB" id="A0AAD8J4S7"/>
<evidence type="ECO:0000256" key="2">
    <source>
        <dbReference type="ARBA" id="ARBA00008462"/>
    </source>
</evidence>
<keyword evidence="3 7" id="KW-0812">Transmembrane</keyword>
<gene>
    <name evidence="8" type="ORF">POM88_007086</name>
</gene>
<dbReference type="GO" id="GO:0005789">
    <property type="term" value="C:endoplasmic reticulum membrane"/>
    <property type="evidence" value="ECO:0007669"/>
    <property type="project" value="UniProtKB-SubCell"/>
</dbReference>
<evidence type="ECO:0000256" key="3">
    <source>
        <dbReference type="ARBA" id="ARBA00022692"/>
    </source>
</evidence>
<dbReference type="InterPro" id="IPR009787">
    <property type="entry name" value="Jagunal"/>
</dbReference>
<evidence type="ECO:0000256" key="1">
    <source>
        <dbReference type="ARBA" id="ARBA00004477"/>
    </source>
</evidence>
<protein>
    <submittedName>
        <fullName evidence="8">Protein jagunal like</fullName>
    </submittedName>
</protein>
<proteinExistence type="inferred from homology"/>
<dbReference type="EMBL" id="JAUIZM010000002">
    <property type="protein sequence ID" value="KAK1397223.1"/>
    <property type="molecule type" value="Genomic_DNA"/>
</dbReference>
<dbReference type="PANTHER" id="PTHR20955">
    <property type="entry name" value="PROTEIN JAGUNAL HOMOLOG 1"/>
    <property type="match status" value="1"/>
</dbReference>
<dbReference type="Proteomes" id="UP001237642">
    <property type="component" value="Unassembled WGS sequence"/>
</dbReference>
<keyword evidence="9" id="KW-1185">Reference proteome</keyword>
<comment type="subcellular location">
    <subcellularLocation>
        <location evidence="1">Endoplasmic reticulum membrane</location>
        <topology evidence="1">Multi-pass membrane protein</topology>
    </subcellularLocation>
</comment>
<keyword evidence="5 7" id="KW-1133">Transmembrane helix</keyword>
<organism evidence="8 9">
    <name type="scientific">Heracleum sosnowskyi</name>
    <dbReference type="NCBI Taxonomy" id="360622"/>
    <lineage>
        <taxon>Eukaryota</taxon>
        <taxon>Viridiplantae</taxon>
        <taxon>Streptophyta</taxon>
        <taxon>Embryophyta</taxon>
        <taxon>Tracheophyta</taxon>
        <taxon>Spermatophyta</taxon>
        <taxon>Magnoliopsida</taxon>
        <taxon>eudicotyledons</taxon>
        <taxon>Gunneridae</taxon>
        <taxon>Pentapetalae</taxon>
        <taxon>asterids</taxon>
        <taxon>campanulids</taxon>
        <taxon>Apiales</taxon>
        <taxon>Apiaceae</taxon>
        <taxon>Apioideae</taxon>
        <taxon>apioid superclade</taxon>
        <taxon>Tordylieae</taxon>
        <taxon>Tordyliinae</taxon>
        <taxon>Heracleum</taxon>
    </lineage>
</organism>
<keyword evidence="6 7" id="KW-0472">Membrane</keyword>
<evidence type="ECO:0000256" key="6">
    <source>
        <dbReference type="ARBA" id="ARBA00023136"/>
    </source>
</evidence>
<accession>A0AAD8J4S7</accession>
<comment type="caution">
    <text evidence="8">The sequence shown here is derived from an EMBL/GenBank/DDBJ whole genome shotgun (WGS) entry which is preliminary data.</text>
</comment>
<comment type="similarity">
    <text evidence="2">Belongs to the jagunal family.</text>
</comment>
<evidence type="ECO:0000256" key="4">
    <source>
        <dbReference type="ARBA" id="ARBA00022824"/>
    </source>
</evidence>
<dbReference type="GO" id="GO:0007029">
    <property type="term" value="P:endoplasmic reticulum organization"/>
    <property type="evidence" value="ECO:0007669"/>
    <property type="project" value="InterPro"/>
</dbReference>
<evidence type="ECO:0000256" key="5">
    <source>
        <dbReference type="ARBA" id="ARBA00022989"/>
    </source>
</evidence>
<sequence>MQQRRSVNGRPSGIDGSDFSYRMVVDSRYTKVAKGKSRLSILILSQDVVQLLGALLLFYSYLMEEHIDQLAVLSTSIYFLSLLIGELATSSSTFPSPLGVDVEAGMDILQVEDYVIYQVYP</sequence>
<dbReference type="GO" id="GO:0016192">
    <property type="term" value="P:vesicle-mediated transport"/>
    <property type="evidence" value="ECO:0007669"/>
    <property type="project" value="TreeGrafter"/>
</dbReference>